<evidence type="ECO:0000313" key="2">
    <source>
        <dbReference type="EMBL" id="KJX99453.1"/>
    </source>
</evidence>
<evidence type="ECO:0000256" key="1">
    <source>
        <dbReference type="SAM" id="MobiDB-lite"/>
    </source>
</evidence>
<feature type="region of interest" description="Disordered" evidence="1">
    <location>
        <begin position="248"/>
        <end position="297"/>
    </location>
</feature>
<organism evidence="2 3">
    <name type="scientific">Zymoseptoria brevis</name>
    <dbReference type="NCBI Taxonomy" id="1047168"/>
    <lineage>
        <taxon>Eukaryota</taxon>
        <taxon>Fungi</taxon>
        <taxon>Dikarya</taxon>
        <taxon>Ascomycota</taxon>
        <taxon>Pezizomycotina</taxon>
        <taxon>Dothideomycetes</taxon>
        <taxon>Dothideomycetidae</taxon>
        <taxon>Mycosphaerellales</taxon>
        <taxon>Mycosphaerellaceae</taxon>
        <taxon>Zymoseptoria</taxon>
    </lineage>
</organism>
<gene>
    <name evidence="2" type="ORF">TI39_contig357g00015</name>
</gene>
<dbReference type="Proteomes" id="UP000033647">
    <property type="component" value="Unassembled WGS sequence"/>
</dbReference>
<sequence length="297" mass="33236">MPIELRQPATDAPSAQGAMASANAAPNASNDHSRDIFEFFELPRELRDLIYGYAVDDKSCGSLCEYKSDSGTFELRYSKVARVDLLVVCRQFNVEYFEAVDKLDTLLEVFDLLGDIPSAEQIILPSPTSLRISSLALCITSDLDMTQGSSEIGTHKLWVDSILRLLPQLRRLTVTILAPVGSTCGWAGMRLDLVPWLSIPHLQKIEVYDPVLGICKLSDIEKFETFADNQYLSMRWTAKYRVWENVRGSGPARKEEEGNDRDGHKDRGNDEENGDDRSDEDGEGGQHSAENVEEDEE</sequence>
<dbReference type="OrthoDB" id="3650808at2759"/>
<feature type="region of interest" description="Disordered" evidence="1">
    <location>
        <begin position="1"/>
        <end position="30"/>
    </location>
</feature>
<evidence type="ECO:0008006" key="4">
    <source>
        <dbReference type="Google" id="ProtNLM"/>
    </source>
</evidence>
<dbReference type="EMBL" id="LAFY01000349">
    <property type="protein sequence ID" value="KJX99453.1"/>
    <property type="molecule type" value="Genomic_DNA"/>
</dbReference>
<keyword evidence="3" id="KW-1185">Reference proteome</keyword>
<protein>
    <recommendedName>
        <fullName evidence="4">F-box domain-containing protein</fullName>
    </recommendedName>
</protein>
<feature type="compositionally biased region" description="Basic and acidic residues" evidence="1">
    <location>
        <begin position="252"/>
        <end position="270"/>
    </location>
</feature>
<dbReference type="AlphaFoldDB" id="A0A0F4GQG0"/>
<feature type="compositionally biased region" description="Low complexity" evidence="1">
    <location>
        <begin position="12"/>
        <end position="30"/>
    </location>
</feature>
<evidence type="ECO:0000313" key="3">
    <source>
        <dbReference type="Proteomes" id="UP000033647"/>
    </source>
</evidence>
<feature type="compositionally biased region" description="Acidic residues" evidence="1">
    <location>
        <begin position="271"/>
        <end position="283"/>
    </location>
</feature>
<reference evidence="2 3" key="1">
    <citation type="submission" date="2015-03" db="EMBL/GenBank/DDBJ databases">
        <title>RNA-seq based gene annotation and comparative genomics of four Zymoseptoria species reveal species-specific pathogenicity related genes and transposable element activity.</title>
        <authorList>
            <person name="Grandaubert J."/>
            <person name="Bhattacharyya A."/>
            <person name="Stukenbrock E.H."/>
        </authorList>
    </citation>
    <scope>NUCLEOTIDE SEQUENCE [LARGE SCALE GENOMIC DNA]</scope>
    <source>
        <strain evidence="2 3">Zb18110</strain>
    </source>
</reference>
<comment type="caution">
    <text evidence="2">The sequence shown here is derived from an EMBL/GenBank/DDBJ whole genome shotgun (WGS) entry which is preliminary data.</text>
</comment>
<accession>A0A0F4GQG0</accession>
<proteinExistence type="predicted"/>
<name>A0A0F4GQG0_9PEZI</name>